<evidence type="ECO:0000256" key="1">
    <source>
        <dbReference type="SAM" id="SignalP"/>
    </source>
</evidence>
<dbReference type="AlphaFoldDB" id="A0A848P0E3"/>
<dbReference type="Proteomes" id="UP000575469">
    <property type="component" value="Unassembled WGS sequence"/>
</dbReference>
<sequence>MKKTLVAALFLASLAGCATKQQQPDPRIGTEQTPYRSIPTYIECGDCRMPQK</sequence>
<reference evidence="2 3" key="1">
    <citation type="submission" date="2020-04" db="EMBL/GenBank/DDBJ databases">
        <title>Ralstonia insidiosa genome sequencing and assembly.</title>
        <authorList>
            <person name="Martins R.C.R."/>
            <person name="Perdigao-Neto L.V."/>
            <person name="Levin A.S.S."/>
            <person name="Costa S.F."/>
        </authorList>
    </citation>
    <scope>NUCLEOTIDE SEQUENCE [LARGE SCALE GENOMIC DNA]</scope>
    <source>
        <strain evidence="2 3">5047</strain>
    </source>
</reference>
<accession>A0A848P0E3</accession>
<keyword evidence="1" id="KW-0732">Signal</keyword>
<dbReference type="EMBL" id="JABBZM010000029">
    <property type="protein sequence ID" value="NMV41161.1"/>
    <property type="molecule type" value="Genomic_DNA"/>
</dbReference>
<evidence type="ECO:0000313" key="2">
    <source>
        <dbReference type="EMBL" id="NMV41161.1"/>
    </source>
</evidence>
<dbReference type="PROSITE" id="PS51257">
    <property type="entry name" value="PROKAR_LIPOPROTEIN"/>
    <property type="match status" value="1"/>
</dbReference>
<comment type="caution">
    <text evidence="2">The sequence shown here is derived from an EMBL/GenBank/DDBJ whole genome shotgun (WGS) entry which is preliminary data.</text>
</comment>
<dbReference type="RefSeq" id="WP_169341509.1">
    <property type="nucleotide sequence ID" value="NZ_JABBZM010000029.1"/>
</dbReference>
<feature type="chain" id="PRO_5032728911" description="Lipoprotein" evidence="1">
    <location>
        <begin position="19"/>
        <end position="52"/>
    </location>
</feature>
<evidence type="ECO:0000313" key="3">
    <source>
        <dbReference type="Proteomes" id="UP000575469"/>
    </source>
</evidence>
<gene>
    <name evidence="2" type="ORF">HGR00_24910</name>
</gene>
<evidence type="ECO:0008006" key="4">
    <source>
        <dbReference type="Google" id="ProtNLM"/>
    </source>
</evidence>
<proteinExistence type="predicted"/>
<name>A0A848P0E3_9RALS</name>
<protein>
    <recommendedName>
        <fullName evidence="4">Lipoprotein</fullName>
    </recommendedName>
</protein>
<feature type="signal peptide" evidence="1">
    <location>
        <begin position="1"/>
        <end position="18"/>
    </location>
</feature>
<organism evidence="2 3">
    <name type="scientific">Ralstonia insidiosa</name>
    <dbReference type="NCBI Taxonomy" id="190721"/>
    <lineage>
        <taxon>Bacteria</taxon>
        <taxon>Pseudomonadati</taxon>
        <taxon>Pseudomonadota</taxon>
        <taxon>Betaproteobacteria</taxon>
        <taxon>Burkholderiales</taxon>
        <taxon>Burkholderiaceae</taxon>
        <taxon>Ralstonia</taxon>
    </lineage>
</organism>